<dbReference type="SUPFAM" id="SSF51338">
    <property type="entry name" value="Composite domain of metallo-dependent hydrolases"/>
    <property type="match status" value="1"/>
</dbReference>
<name>A0A1C4UVV7_9ACTN</name>
<dbReference type="InterPro" id="IPR011059">
    <property type="entry name" value="Metal-dep_hydrolase_composite"/>
</dbReference>
<reference evidence="2" key="1">
    <citation type="submission" date="2016-06" db="EMBL/GenBank/DDBJ databases">
        <authorList>
            <person name="Varghese N."/>
        </authorList>
    </citation>
    <scope>NUCLEOTIDE SEQUENCE [LARGE SCALE GENOMIC DNA]</scope>
    <source>
        <strain evidence="2">DSM 45555</strain>
    </source>
</reference>
<dbReference type="AlphaFoldDB" id="A0A1C4UVV7"/>
<keyword evidence="2" id="KW-1185">Reference proteome</keyword>
<evidence type="ECO:0000313" key="2">
    <source>
        <dbReference type="Proteomes" id="UP000198551"/>
    </source>
</evidence>
<dbReference type="Proteomes" id="UP000198551">
    <property type="component" value="Unassembled WGS sequence"/>
</dbReference>
<gene>
    <name evidence="1" type="ORF">GA0070215_102202</name>
</gene>
<proteinExistence type="predicted"/>
<evidence type="ECO:0000313" key="1">
    <source>
        <dbReference type="EMBL" id="SCE75828.1"/>
    </source>
</evidence>
<protein>
    <recommendedName>
        <fullName evidence="3">Amidohydrolase family protein</fullName>
    </recommendedName>
</protein>
<evidence type="ECO:0008006" key="3">
    <source>
        <dbReference type="Google" id="ProtNLM"/>
    </source>
</evidence>
<dbReference type="RefSeq" id="WP_091041683.1">
    <property type="nucleotide sequence ID" value="NZ_FMCV01000002.1"/>
</dbReference>
<accession>A0A1C4UVV7</accession>
<sequence length="148" mass="15467">MRTVHAADLLRLTLDDPPRAGLAVVVAGDRVEAVVPTAELPGAHPGVRVRRWAGTLGPALVHDGPLPPAPTPRERVHALFRLGVAAVLDEHVTDPALRSAANRNEVAVLAATRPPALVPGGRADLAVFDPDGSCRATVVAGRLVHRRA</sequence>
<organism evidence="1 2">
    <name type="scientific">Micromonospora marina</name>
    <dbReference type="NCBI Taxonomy" id="307120"/>
    <lineage>
        <taxon>Bacteria</taxon>
        <taxon>Bacillati</taxon>
        <taxon>Actinomycetota</taxon>
        <taxon>Actinomycetes</taxon>
        <taxon>Micromonosporales</taxon>
        <taxon>Micromonosporaceae</taxon>
        <taxon>Micromonospora</taxon>
    </lineage>
</organism>
<dbReference type="GO" id="GO:0016810">
    <property type="term" value="F:hydrolase activity, acting on carbon-nitrogen (but not peptide) bonds"/>
    <property type="evidence" value="ECO:0007669"/>
    <property type="project" value="InterPro"/>
</dbReference>
<dbReference type="EMBL" id="FMCV01000002">
    <property type="protein sequence ID" value="SCE75828.1"/>
    <property type="molecule type" value="Genomic_DNA"/>
</dbReference>